<keyword evidence="2" id="KW-1185">Reference proteome</keyword>
<sequence length="223" mass="25131">MATKELVEMMLPRRIPIHYISTGGTCTYSGLPEFGEVSTSQFPPPPDAFDGYTSSKWASERYLEKVHEHCGWPICIHRPSSIIRKDFSKLDLMQSLLHYSKLTRSVPLLPNLHGVLELVSLDTVVSRLMREMREGPRDGQLRFAHESGSVSIELRNLKAFIVEEGIGGDVEELPPREWARRAAACGLHELLVAFFENLEDMRPVTYPRLVQGAGTRNDPARSS</sequence>
<reference evidence="1" key="1">
    <citation type="submission" date="2022-11" db="EMBL/GenBank/DDBJ databases">
        <title>Genome Sequence of Nemania bipapillata.</title>
        <authorList>
            <person name="Buettner E."/>
        </authorList>
    </citation>
    <scope>NUCLEOTIDE SEQUENCE</scope>
    <source>
        <strain evidence="1">CP14</strain>
    </source>
</reference>
<comment type="caution">
    <text evidence="1">The sequence shown here is derived from an EMBL/GenBank/DDBJ whole genome shotgun (WGS) entry which is preliminary data.</text>
</comment>
<gene>
    <name evidence="1" type="ORF">ONZ43_g646</name>
</gene>
<dbReference type="Proteomes" id="UP001153334">
    <property type="component" value="Unassembled WGS sequence"/>
</dbReference>
<evidence type="ECO:0000313" key="2">
    <source>
        <dbReference type="Proteomes" id="UP001153334"/>
    </source>
</evidence>
<organism evidence="1 2">
    <name type="scientific">Nemania bipapillata</name>
    <dbReference type="NCBI Taxonomy" id="110536"/>
    <lineage>
        <taxon>Eukaryota</taxon>
        <taxon>Fungi</taxon>
        <taxon>Dikarya</taxon>
        <taxon>Ascomycota</taxon>
        <taxon>Pezizomycotina</taxon>
        <taxon>Sordariomycetes</taxon>
        <taxon>Xylariomycetidae</taxon>
        <taxon>Xylariales</taxon>
        <taxon>Xylariaceae</taxon>
        <taxon>Nemania</taxon>
    </lineage>
</organism>
<evidence type="ECO:0000313" key="1">
    <source>
        <dbReference type="EMBL" id="KAJ8123397.1"/>
    </source>
</evidence>
<name>A0ACC2J7B8_9PEZI</name>
<dbReference type="EMBL" id="JAPESX010000089">
    <property type="protein sequence ID" value="KAJ8123397.1"/>
    <property type="molecule type" value="Genomic_DNA"/>
</dbReference>
<protein>
    <submittedName>
        <fullName evidence="1">Uncharacterized protein</fullName>
    </submittedName>
</protein>
<accession>A0ACC2J7B8</accession>
<proteinExistence type="predicted"/>